<dbReference type="PANTHER" id="PTHR43289:SF6">
    <property type="entry name" value="SERINE_THREONINE-PROTEIN KINASE NEKL-3"/>
    <property type="match status" value="1"/>
</dbReference>
<gene>
    <name evidence="9" type="ORF">FL583_07015</name>
</gene>
<dbReference type="InterPro" id="IPR011009">
    <property type="entry name" value="Kinase-like_dom_sf"/>
</dbReference>
<dbReference type="GO" id="GO:0005524">
    <property type="term" value="F:ATP binding"/>
    <property type="evidence" value="ECO:0007669"/>
    <property type="project" value="UniProtKB-KW"/>
</dbReference>
<evidence type="ECO:0000256" key="4">
    <source>
        <dbReference type="ARBA" id="ARBA00022741"/>
    </source>
</evidence>
<dbReference type="EMBL" id="VIRS01000004">
    <property type="protein sequence ID" value="TQS45486.1"/>
    <property type="molecule type" value="Genomic_DNA"/>
</dbReference>
<keyword evidence="5 9" id="KW-0418">Kinase</keyword>
<dbReference type="PROSITE" id="PS50011">
    <property type="entry name" value="PROTEIN_KINASE_DOM"/>
    <property type="match status" value="1"/>
</dbReference>
<feature type="domain" description="Protein kinase" evidence="8">
    <location>
        <begin position="11"/>
        <end position="284"/>
    </location>
</feature>
<dbReference type="CDD" id="cd14014">
    <property type="entry name" value="STKc_PknB_like"/>
    <property type="match status" value="1"/>
</dbReference>
<dbReference type="PANTHER" id="PTHR43289">
    <property type="entry name" value="MITOGEN-ACTIVATED PROTEIN KINASE KINASE KINASE 20-RELATED"/>
    <property type="match status" value="1"/>
</dbReference>
<feature type="compositionally biased region" description="Pro residues" evidence="7">
    <location>
        <begin position="344"/>
        <end position="359"/>
    </location>
</feature>
<feature type="region of interest" description="Disordered" evidence="7">
    <location>
        <begin position="139"/>
        <end position="158"/>
    </location>
</feature>
<dbReference type="Proteomes" id="UP000317982">
    <property type="component" value="Unassembled WGS sequence"/>
</dbReference>
<dbReference type="Pfam" id="PF00069">
    <property type="entry name" value="Pkinase"/>
    <property type="match status" value="1"/>
</dbReference>
<evidence type="ECO:0000256" key="7">
    <source>
        <dbReference type="SAM" id="MobiDB-lite"/>
    </source>
</evidence>
<evidence type="ECO:0000256" key="1">
    <source>
        <dbReference type="ARBA" id="ARBA00012513"/>
    </source>
</evidence>
<keyword evidence="4" id="KW-0547">Nucleotide-binding</keyword>
<protein>
    <recommendedName>
        <fullName evidence="1">non-specific serine/threonine protein kinase</fullName>
        <ecNumber evidence="1">2.7.11.1</ecNumber>
    </recommendedName>
</protein>
<dbReference type="EC" id="2.7.11.1" evidence="1"/>
<feature type="region of interest" description="Disordered" evidence="7">
    <location>
        <begin position="289"/>
        <end position="483"/>
    </location>
</feature>
<dbReference type="SMART" id="SM00220">
    <property type="entry name" value="S_TKc"/>
    <property type="match status" value="1"/>
</dbReference>
<evidence type="ECO:0000256" key="2">
    <source>
        <dbReference type="ARBA" id="ARBA00022527"/>
    </source>
</evidence>
<name>A0A545AVX2_9ACTN</name>
<reference evidence="9 10" key="1">
    <citation type="submission" date="2019-07" db="EMBL/GenBank/DDBJ databases">
        <title>Cryptosporangium phraense sp. nov., isolated from plant litter.</title>
        <authorList>
            <person name="Suriyachadkun C."/>
        </authorList>
    </citation>
    <scope>NUCLEOTIDE SEQUENCE [LARGE SCALE GENOMIC DNA]</scope>
    <source>
        <strain evidence="9 10">A-T 5661</strain>
    </source>
</reference>
<dbReference type="PROSITE" id="PS00108">
    <property type="entry name" value="PROTEIN_KINASE_ST"/>
    <property type="match status" value="1"/>
</dbReference>
<evidence type="ECO:0000313" key="9">
    <source>
        <dbReference type="EMBL" id="TQS45486.1"/>
    </source>
</evidence>
<dbReference type="OrthoDB" id="9762169at2"/>
<proteinExistence type="predicted"/>
<dbReference type="GO" id="GO:0004674">
    <property type="term" value="F:protein serine/threonine kinase activity"/>
    <property type="evidence" value="ECO:0007669"/>
    <property type="project" value="UniProtKB-KW"/>
</dbReference>
<keyword evidence="6" id="KW-0067">ATP-binding</keyword>
<dbReference type="InParanoid" id="A0A545AVX2"/>
<dbReference type="RefSeq" id="WP_142703659.1">
    <property type="nucleotide sequence ID" value="NZ_VIRS01000004.1"/>
</dbReference>
<evidence type="ECO:0000313" key="10">
    <source>
        <dbReference type="Proteomes" id="UP000317982"/>
    </source>
</evidence>
<sequence>MLSPGSRLATYEVRKRLAVGGMGEVYLCRHRLLDRDDAVKVLRPHLVADQAFRRRFLREALSAARLRHPHIVTVYTADEVDKQLYLAMEYIPGADLAAILDREQVLEPKRAVRLLDQVADALDAAHRLQMTHRDVKPSNVLVERPGSPDLEPGGPHGGPEHAYLVDFGLSKSAQAMDQDITMTGQVLGTVAYIAPEQLQGAVTDGRCDQYSLGCMAFEVLTGQLPFPRDNQVAVITAHLTAPPPSAVALQPSLPRAVDRVLAMAMAKTPQERFGTCKEFIDALRSAVETGETTVVQKPPPRLDRRTPSGAEARQEHAWANPANQGAAVVADGESRRSRRSADRTPPPPPSAPVGAPAPPSHSDAPDDPPSAANPLDQPLADVEPAAGKHGADAEQAGSGGGRHAAEPSVPVAEETEAPPKPVSSDPAAPPGFTLPDDTPFGLGHLQELPPERGGNPYGTTRRPTPSGSAPVSPSGPAPVSGGGYRPYTATYPAGAPLPTSAPPAAGRAPESRLYLAVVGGPDAGRLIPLPDGERTVPIGRVAIGFTVTGWTVQVAGDADTQINGEPLHGVRQLAPGDLVTAGPSLMEVRSARHLARLAPNAPPPDPVTLDRVARDRLAGAVRGPQHPQTLVTRIGWLARRPPVPIAVPVGSAGGIAIRGPLPAAVPLVRWILTQAAVLHDARDLSIALAAGPTDDERWAWVPSLPHARPATPPLSGTHVATTRDGALDLTTRLRQLVEVRRAAAGDPRARQLLALPRVVAVLDDRLGGPDSEFVTAAGGSLGVHVVRLLPPEARPPASCRLCIDLDPRGQTLTVWVAGRNGAQSGVPDGVSALYVREVADLLADS</sequence>
<dbReference type="InterPro" id="IPR000719">
    <property type="entry name" value="Prot_kinase_dom"/>
</dbReference>
<feature type="compositionally biased region" description="Basic and acidic residues" evidence="7">
    <location>
        <begin position="332"/>
        <end position="342"/>
    </location>
</feature>
<keyword evidence="10" id="KW-1185">Reference proteome</keyword>
<accession>A0A545AVX2</accession>
<dbReference type="AlphaFoldDB" id="A0A545AVX2"/>
<feature type="compositionally biased region" description="Low complexity" evidence="7">
    <location>
        <begin position="465"/>
        <end position="479"/>
    </location>
</feature>
<organism evidence="9 10">
    <name type="scientific">Cryptosporangium phraense</name>
    <dbReference type="NCBI Taxonomy" id="2593070"/>
    <lineage>
        <taxon>Bacteria</taxon>
        <taxon>Bacillati</taxon>
        <taxon>Actinomycetota</taxon>
        <taxon>Actinomycetes</taxon>
        <taxon>Cryptosporangiales</taxon>
        <taxon>Cryptosporangiaceae</taxon>
        <taxon>Cryptosporangium</taxon>
    </lineage>
</organism>
<keyword evidence="2" id="KW-0723">Serine/threonine-protein kinase</keyword>
<dbReference type="Gene3D" id="1.10.510.10">
    <property type="entry name" value="Transferase(Phosphotransferase) domain 1"/>
    <property type="match status" value="1"/>
</dbReference>
<evidence type="ECO:0000256" key="5">
    <source>
        <dbReference type="ARBA" id="ARBA00022777"/>
    </source>
</evidence>
<feature type="compositionally biased region" description="Basic and acidic residues" evidence="7">
    <location>
        <begin position="300"/>
        <end position="316"/>
    </location>
</feature>
<dbReference type="InterPro" id="IPR008271">
    <property type="entry name" value="Ser/Thr_kinase_AS"/>
</dbReference>
<keyword evidence="3" id="KW-0808">Transferase</keyword>
<evidence type="ECO:0000256" key="3">
    <source>
        <dbReference type="ARBA" id="ARBA00022679"/>
    </source>
</evidence>
<dbReference type="SUPFAM" id="SSF56112">
    <property type="entry name" value="Protein kinase-like (PK-like)"/>
    <property type="match status" value="1"/>
</dbReference>
<evidence type="ECO:0000256" key="6">
    <source>
        <dbReference type="ARBA" id="ARBA00022840"/>
    </source>
</evidence>
<dbReference type="Gene3D" id="3.30.200.20">
    <property type="entry name" value="Phosphorylase Kinase, domain 1"/>
    <property type="match status" value="1"/>
</dbReference>
<comment type="caution">
    <text evidence="9">The sequence shown here is derived from an EMBL/GenBank/DDBJ whole genome shotgun (WGS) entry which is preliminary data.</text>
</comment>
<evidence type="ECO:0000259" key="8">
    <source>
        <dbReference type="PROSITE" id="PS50011"/>
    </source>
</evidence>